<dbReference type="Pfam" id="PF01832">
    <property type="entry name" value="Glucosaminidase"/>
    <property type="match status" value="1"/>
</dbReference>
<dbReference type="PANTHER" id="PTHR40572">
    <property type="entry name" value="PROTEIN BAX"/>
    <property type="match status" value="1"/>
</dbReference>
<dbReference type="GO" id="GO:0004040">
    <property type="term" value="F:amidase activity"/>
    <property type="evidence" value="ECO:0007669"/>
    <property type="project" value="InterPro"/>
</dbReference>
<protein>
    <recommendedName>
        <fullName evidence="1">Mannosyl-glycoprotein endo-beta-N-acetylglucosamidase-like domain-containing protein</fullName>
    </recommendedName>
</protein>
<proteinExistence type="predicted"/>
<dbReference type="AlphaFoldDB" id="A0A3P1SMZ8"/>
<dbReference type="Proteomes" id="UP000267535">
    <property type="component" value="Unassembled WGS sequence"/>
</dbReference>
<evidence type="ECO:0000259" key="1">
    <source>
        <dbReference type="Pfam" id="PF01832"/>
    </source>
</evidence>
<dbReference type="Gene3D" id="1.10.530.10">
    <property type="match status" value="1"/>
</dbReference>
<reference evidence="2 3" key="1">
    <citation type="submission" date="2018-11" db="EMBL/GenBank/DDBJ databases">
        <title>The draft genome sequence of Amphritea balenae JAMM 1525T.</title>
        <authorList>
            <person name="Fang Z."/>
            <person name="Zhang Y."/>
            <person name="Han X."/>
        </authorList>
    </citation>
    <scope>NUCLEOTIDE SEQUENCE [LARGE SCALE GENOMIC DNA]</scope>
    <source>
        <strain evidence="2 3">JAMM 1525</strain>
    </source>
</reference>
<name>A0A3P1SMZ8_9GAMM</name>
<gene>
    <name evidence="2" type="ORF">EHS89_13300</name>
</gene>
<organism evidence="2 3">
    <name type="scientific">Amphritea balenae</name>
    <dbReference type="NCBI Taxonomy" id="452629"/>
    <lineage>
        <taxon>Bacteria</taxon>
        <taxon>Pseudomonadati</taxon>
        <taxon>Pseudomonadota</taxon>
        <taxon>Gammaproteobacteria</taxon>
        <taxon>Oceanospirillales</taxon>
        <taxon>Oceanospirillaceae</taxon>
        <taxon>Amphritea</taxon>
    </lineage>
</organism>
<dbReference type="InterPro" id="IPR002901">
    <property type="entry name" value="MGlyc_endo_b_GlcNAc-like_dom"/>
</dbReference>
<keyword evidence="3" id="KW-1185">Reference proteome</keyword>
<evidence type="ECO:0000313" key="2">
    <source>
        <dbReference type="EMBL" id="RRC98583.1"/>
    </source>
</evidence>
<comment type="caution">
    <text evidence="2">The sequence shown here is derived from an EMBL/GenBank/DDBJ whole genome shotgun (WGS) entry which is preliminary data.</text>
</comment>
<evidence type="ECO:0000313" key="3">
    <source>
        <dbReference type="Proteomes" id="UP000267535"/>
    </source>
</evidence>
<dbReference type="InterPro" id="IPR053195">
    <property type="entry name" value="Bax-like"/>
</dbReference>
<dbReference type="PANTHER" id="PTHR40572:SF1">
    <property type="entry name" value="PROTEIN BAX"/>
    <property type="match status" value="1"/>
</dbReference>
<dbReference type="OrthoDB" id="9788155at2"/>
<accession>A0A3P1SMZ8</accession>
<dbReference type="RefSeq" id="WP_124926644.1">
    <property type="nucleotide sequence ID" value="NZ_BMOH01000002.1"/>
</dbReference>
<sequence length="268" mass="30737">MYPQVQKLLLFIAVIMFGLGTLIQIAENKHQPGLAVDYRPLNNPGDIAPLLQPVQAIAYTSVISLAELPVKEKKQRFTEMLLPAILISKQKLQTQRHKLEQLLSNNSLNADQQDWLTSTMQRYKAKTPDQLKQRMINLPNSMILAQAAIETGWGSSRFFVQANNIFGVWSFDPTEPRIKAHGGRNGTPVYLKRYPSLLESIDDYQLTLGRGQPYRQLRQATRSTQNSLQLITYLDRYSELGQTYINRLAAVIKHNKLQQYDDYHLRLN</sequence>
<dbReference type="EMBL" id="RQXV01000007">
    <property type="protein sequence ID" value="RRC98583.1"/>
    <property type="molecule type" value="Genomic_DNA"/>
</dbReference>
<feature type="domain" description="Mannosyl-glycoprotein endo-beta-N-acetylglucosamidase-like" evidence="1">
    <location>
        <begin position="133"/>
        <end position="257"/>
    </location>
</feature>